<reference evidence="2" key="1">
    <citation type="submission" date="2020-09" db="EMBL/GenBank/DDBJ databases">
        <title>Genome-Enabled Discovery of Anthraquinone Biosynthesis in Senna tora.</title>
        <authorList>
            <person name="Kang S.-H."/>
            <person name="Pandey R.P."/>
            <person name="Lee C.-M."/>
            <person name="Sim J.-S."/>
            <person name="Jeong J.-T."/>
            <person name="Choi B.-S."/>
            <person name="Jung M."/>
            <person name="Ginzburg D."/>
            <person name="Zhao K."/>
            <person name="Won S.Y."/>
            <person name="Oh T.-J."/>
            <person name="Yu Y."/>
            <person name="Kim N.-H."/>
            <person name="Lee O.R."/>
            <person name="Lee T.-H."/>
            <person name="Bashyal P."/>
            <person name="Kim T.-S."/>
            <person name="Lee W.-H."/>
            <person name="Kawkins C."/>
            <person name="Kim C.-K."/>
            <person name="Kim J.S."/>
            <person name="Ahn B.O."/>
            <person name="Rhee S.Y."/>
            <person name="Sohng J.K."/>
        </authorList>
    </citation>
    <scope>NUCLEOTIDE SEQUENCE</scope>
    <source>
        <tissue evidence="2">Leaf</tissue>
    </source>
</reference>
<evidence type="ECO:0000256" key="1">
    <source>
        <dbReference type="SAM" id="MobiDB-lite"/>
    </source>
</evidence>
<dbReference type="EMBL" id="JAAIUW010000010">
    <property type="protein sequence ID" value="KAF7812600.1"/>
    <property type="molecule type" value="Genomic_DNA"/>
</dbReference>
<protein>
    <submittedName>
        <fullName evidence="2">Uncharacterized protein</fullName>
    </submittedName>
</protein>
<organism evidence="2 3">
    <name type="scientific">Senna tora</name>
    <dbReference type="NCBI Taxonomy" id="362788"/>
    <lineage>
        <taxon>Eukaryota</taxon>
        <taxon>Viridiplantae</taxon>
        <taxon>Streptophyta</taxon>
        <taxon>Embryophyta</taxon>
        <taxon>Tracheophyta</taxon>
        <taxon>Spermatophyta</taxon>
        <taxon>Magnoliopsida</taxon>
        <taxon>eudicotyledons</taxon>
        <taxon>Gunneridae</taxon>
        <taxon>Pentapetalae</taxon>
        <taxon>rosids</taxon>
        <taxon>fabids</taxon>
        <taxon>Fabales</taxon>
        <taxon>Fabaceae</taxon>
        <taxon>Caesalpinioideae</taxon>
        <taxon>Cassia clade</taxon>
        <taxon>Senna</taxon>
    </lineage>
</organism>
<feature type="region of interest" description="Disordered" evidence="1">
    <location>
        <begin position="33"/>
        <end position="52"/>
    </location>
</feature>
<accession>A0A834W745</accession>
<gene>
    <name evidence="2" type="ORF">G2W53_033576</name>
</gene>
<evidence type="ECO:0000313" key="2">
    <source>
        <dbReference type="EMBL" id="KAF7812600.1"/>
    </source>
</evidence>
<name>A0A834W745_9FABA</name>
<dbReference type="Proteomes" id="UP000634136">
    <property type="component" value="Unassembled WGS sequence"/>
</dbReference>
<evidence type="ECO:0000313" key="3">
    <source>
        <dbReference type="Proteomes" id="UP000634136"/>
    </source>
</evidence>
<dbReference type="AlphaFoldDB" id="A0A834W745"/>
<keyword evidence="3" id="KW-1185">Reference proteome</keyword>
<sequence>MKLSVGEEEAKMKEEASVLKVIQQKTCPLVPVSKQARAPRPGGRNREIAISH</sequence>
<comment type="caution">
    <text evidence="2">The sequence shown here is derived from an EMBL/GenBank/DDBJ whole genome shotgun (WGS) entry which is preliminary data.</text>
</comment>
<proteinExistence type="predicted"/>